<evidence type="ECO:0000256" key="8">
    <source>
        <dbReference type="ARBA" id="ARBA00026068"/>
    </source>
</evidence>
<evidence type="ECO:0000256" key="6">
    <source>
        <dbReference type="ARBA" id="ARBA00023306"/>
    </source>
</evidence>
<dbReference type="InterPro" id="IPR036192">
    <property type="entry name" value="Cell_div_ZapA-like_sf"/>
</dbReference>
<organism evidence="11 12">
    <name type="scientific">Notoacmeibacter marinus</name>
    <dbReference type="NCBI Taxonomy" id="1876515"/>
    <lineage>
        <taxon>Bacteria</taxon>
        <taxon>Pseudomonadati</taxon>
        <taxon>Pseudomonadota</taxon>
        <taxon>Alphaproteobacteria</taxon>
        <taxon>Hyphomicrobiales</taxon>
        <taxon>Notoacmeibacteraceae</taxon>
        <taxon>Notoacmeibacter</taxon>
    </lineage>
</organism>
<dbReference type="PANTHER" id="PTHR34981:SF1">
    <property type="entry name" value="CELL DIVISION PROTEIN ZAPA"/>
    <property type="match status" value="1"/>
</dbReference>
<dbReference type="EMBL" id="NBYO01000001">
    <property type="protein sequence ID" value="OXT02554.1"/>
    <property type="molecule type" value="Genomic_DNA"/>
</dbReference>
<dbReference type="PANTHER" id="PTHR34981">
    <property type="entry name" value="CELL DIVISION PROTEIN ZAPA"/>
    <property type="match status" value="1"/>
</dbReference>
<dbReference type="RefSeq" id="WP_094076507.1">
    <property type="nucleotide sequence ID" value="NZ_NBYO01000001.1"/>
</dbReference>
<evidence type="ECO:0000256" key="1">
    <source>
        <dbReference type="ARBA" id="ARBA00004496"/>
    </source>
</evidence>
<evidence type="ECO:0000256" key="2">
    <source>
        <dbReference type="ARBA" id="ARBA00015195"/>
    </source>
</evidence>
<name>A0A231V320_9HYPH</name>
<sequence length="118" mass="13047">MAQVSVTIDEKTYRMACDEGQEEHLLGLAEQLDGYIRHLKGSFGEIGDHRLSVMAGIMVMDELSDTKARLDKLEKEIETLRSERDSAEKKARDAGGAIAGDITRLAERVQTIAKKLDG</sequence>
<evidence type="ECO:0000256" key="10">
    <source>
        <dbReference type="SAM" id="Coils"/>
    </source>
</evidence>
<evidence type="ECO:0000313" key="12">
    <source>
        <dbReference type="Proteomes" id="UP000215405"/>
    </source>
</evidence>
<evidence type="ECO:0000256" key="9">
    <source>
        <dbReference type="ARBA" id="ARBA00033158"/>
    </source>
</evidence>
<reference evidence="12" key="1">
    <citation type="journal article" date="2017" name="Int. J. Syst. Evol. Microbiol.">
        <title>Notoacmeibacter marinus gen. nov., sp. nov., isolated from the gut of a limpet and proposal of Notoacmeibacteraceae fam. nov. in the order Rhizobiales of the class Alphaproteobacteria.</title>
        <authorList>
            <person name="Huang Z."/>
            <person name="Guo F."/>
            <person name="Lai Q."/>
        </authorList>
    </citation>
    <scope>NUCLEOTIDE SEQUENCE [LARGE SCALE GENOMIC DNA]</scope>
    <source>
        <strain evidence="12">XMTR2A4</strain>
    </source>
</reference>
<gene>
    <name evidence="11" type="ORF">B7H23_06590</name>
</gene>
<accession>A0A231V320</accession>
<evidence type="ECO:0000256" key="4">
    <source>
        <dbReference type="ARBA" id="ARBA00022618"/>
    </source>
</evidence>
<evidence type="ECO:0000256" key="7">
    <source>
        <dbReference type="ARBA" id="ARBA00024910"/>
    </source>
</evidence>
<keyword evidence="3" id="KW-0963">Cytoplasm</keyword>
<dbReference type="Pfam" id="PF05164">
    <property type="entry name" value="ZapA"/>
    <property type="match status" value="1"/>
</dbReference>
<dbReference type="GO" id="GO:0000917">
    <property type="term" value="P:division septum assembly"/>
    <property type="evidence" value="ECO:0007669"/>
    <property type="project" value="UniProtKB-KW"/>
</dbReference>
<comment type="caution">
    <text evidence="11">The sequence shown here is derived from an EMBL/GenBank/DDBJ whole genome shotgun (WGS) entry which is preliminary data.</text>
</comment>
<keyword evidence="10" id="KW-0175">Coiled coil</keyword>
<keyword evidence="5" id="KW-0717">Septation</keyword>
<dbReference type="AlphaFoldDB" id="A0A231V320"/>
<evidence type="ECO:0000313" key="11">
    <source>
        <dbReference type="EMBL" id="OXT02554.1"/>
    </source>
</evidence>
<dbReference type="Gene3D" id="3.30.160.880">
    <property type="entry name" value="Cell division protein ZapA protomer, N-terminal domain"/>
    <property type="match status" value="1"/>
</dbReference>
<dbReference type="GO" id="GO:0043093">
    <property type="term" value="P:FtsZ-dependent cytokinesis"/>
    <property type="evidence" value="ECO:0007669"/>
    <property type="project" value="TreeGrafter"/>
</dbReference>
<dbReference type="GO" id="GO:0005829">
    <property type="term" value="C:cytosol"/>
    <property type="evidence" value="ECO:0007669"/>
    <property type="project" value="TreeGrafter"/>
</dbReference>
<proteinExistence type="predicted"/>
<comment type="subunit">
    <text evidence="8">Homodimer. Interacts with FtsZ.</text>
</comment>
<keyword evidence="4 11" id="KW-0132">Cell division</keyword>
<feature type="coiled-coil region" evidence="10">
    <location>
        <begin position="63"/>
        <end position="90"/>
    </location>
</feature>
<dbReference type="InterPro" id="IPR042233">
    <property type="entry name" value="Cell_div_ZapA_N"/>
</dbReference>
<comment type="function">
    <text evidence="7">Activator of cell division through the inhibition of FtsZ GTPase activity, therefore promoting FtsZ assembly into bundles of protofilaments necessary for the formation of the division Z ring. It is recruited early at mid-cell but it is not essential for cell division.</text>
</comment>
<dbReference type="Proteomes" id="UP000215405">
    <property type="component" value="Unassembled WGS sequence"/>
</dbReference>
<keyword evidence="6" id="KW-0131">Cell cycle</keyword>
<comment type="subcellular location">
    <subcellularLocation>
        <location evidence="1">Cytoplasm</location>
    </subcellularLocation>
</comment>
<protein>
    <recommendedName>
        <fullName evidence="2">Cell division protein ZapA</fullName>
    </recommendedName>
    <alternativeName>
        <fullName evidence="9">Z ring-associated protein ZapA</fullName>
    </alternativeName>
</protein>
<evidence type="ECO:0000256" key="3">
    <source>
        <dbReference type="ARBA" id="ARBA00022490"/>
    </source>
</evidence>
<evidence type="ECO:0000256" key="5">
    <source>
        <dbReference type="ARBA" id="ARBA00023210"/>
    </source>
</evidence>
<dbReference type="GO" id="GO:0032153">
    <property type="term" value="C:cell division site"/>
    <property type="evidence" value="ECO:0007669"/>
    <property type="project" value="TreeGrafter"/>
</dbReference>
<dbReference type="SUPFAM" id="SSF102829">
    <property type="entry name" value="Cell division protein ZapA-like"/>
    <property type="match status" value="1"/>
</dbReference>
<dbReference type="GO" id="GO:0000921">
    <property type="term" value="P:septin ring assembly"/>
    <property type="evidence" value="ECO:0007669"/>
    <property type="project" value="TreeGrafter"/>
</dbReference>
<keyword evidence="12" id="KW-1185">Reference proteome</keyword>
<dbReference type="InterPro" id="IPR007838">
    <property type="entry name" value="Cell_div_ZapA-like"/>
</dbReference>
<dbReference type="GO" id="GO:0030428">
    <property type="term" value="C:cell septum"/>
    <property type="evidence" value="ECO:0007669"/>
    <property type="project" value="TreeGrafter"/>
</dbReference>